<evidence type="ECO:0000256" key="4">
    <source>
        <dbReference type="ARBA" id="ARBA00023098"/>
    </source>
</evidence>
<dbReference type="OrthoDB" id="9795613at2"/>
<dbReference type="Gene3D" id="1.10.12.10">
    <property type="entry name" value="Lyase 2-enoyl-coa Hydratase, Chain A, domain 2"/>
    <property type="match status" value="1"/>
</dbReference>
<comment type="function">
    <text evidence="5">May play a role in fatty acid biosynthesis and insulin sensitivity.</text>
</comment>
<dbReference type="GO" id="GO:0006631">
    <property type="term" value="P:fatty acid metabolic process"/>
    <property type="evidence" value="ECO:0007669"/>
    <property type="project" value="UniProtKB-KW"/>
</dbReference>
<dbReference type="NCBIfam" id="NF006008">
    <property type="entry name" value="PRK08139.1"/>
    <property type="match status" value="1"/>
</dbReference>
<dbReference type="SUPFAM" id="SSF52096">
    <property type="entry name" value="ClpP/crotonase"/>
    <property type="match status" value="1"/>
</dbReference>
<evidence type="ECO:0000256" key="5">
    <source>
        <dbReference type="ARBA" id="ARBA00037410"/>
    </source>
</evidence>
<name>A0A4R6R9M4_9HYPH</name>
<dbReference type="PANTHER" id="PTHR43602:SF1">
    <property type="entry name" value="ENOYL-COA HYDRATASE DOMAIN-CONTAINING PROTEIN 3, MITOCHONDRIAL"/>
    <property type="match status" value="1"/>
</dbReference>
<keyword evidence="4" id="KW-0443">Lipid metabolism</keyword>
<dbReference type="InterPro" id="IPR029045">
    <property type="entry name" value="ClpP/crotonase-like_dom_sf"/>
</dbReference>
<evidence type="ECO:0000313" key="8">
    <source>
        <dbReference type="Proteomes" id="UP000294547"/>
    </source>
</evidence>
<comment type="caution">
    <text evidence="7">The sequence shown here is derived from an EMBL/GenBank/DDBJ whole genome shotgun (WGS) entry which is preliminary data.</text>
</comment>
<dbReference type="CDD" id="cd06558">
    <property type="entry name" value="crotonase-like"/>
    <property type="match status" value="1"/>
</dbReference>
<organism evidence="7 8">
    <name type="scientific">Oharaeibacter diazotrophicus</name>
    <dbReference type="NCBI Taxonomy" id="1920512"/>
    <lineage>
        <taxon>Bacteria</taxon>
        <taxon>Pseudomonadati</taxon>
        <taxon>Pseudomonadota</taxon>
        <taxon>Alphaproteobacteria</taxon>
        <taxon>Hyphomicrobiales</taxon>
        <taxon>Pleomorphomonadaceae</taxon>
        <taxon>Oharaeibacter</taxon>
    </lineage>
</organism>
<dbReference type="InterPro" id="IPR001753">
    <property type="entry name" value="Enoyl-CoA_hydra/iso"/>
</dbReference>
<gene>
    <name evidence="7" type="ORF">EDD54_3959</name>
</gene>
<sequence>MTGDDALVLASAADGVATLTLNRPDKANVLSAAMMDALEDALLAADADPDVRVIVLAARGRIFCAGHDLAEMRAHDDEARYAALFARCSRMMATVRRVKPVIARVQGAAVAAGCQLVATADLAYAVEGAKFGVNGIDLGLFCSTPSVALSRAVAPKRALELLLTGRLIPATRAAEIGLVNAAVPADRLDAVVAEAAAAIAAKLPAAIGLGKDLFYRQLECDLDEAYALAGERMAANLGDPDTKVLIDAFVAKR</sequence>
<accession>A0A4R6R9M4</accession>
<dbReference type="Gene3D" id="3.90.226.10">
    <property type="entry name" value="2-enoyl-CoA Hydratase, Chain A, domain 1"/>
    <property type="match status" value="1"/>
</dbReference>
<comment type="similarity">
    <text evidence="1">Belongs to the enoyl-CoA hydratase/isomerase family.</text>
</comment>
<keyword evidence="2" id="KW-0276">Fatty acid metabolism</keyword>
<reference evidence="7 8" key="1">
    <citation type="submission" date="2019-03" db="EMBL/GenBank/DDBJ databases">
        <title>Genomic Encyclopedia of Type Strains, Phase IV (KMG-IV): sequencing the most valuable type-strain genomes for metagenomic binning, comparative biology and taxonomic classification.</title>
        <authorList>
            <person name="Goeker M."/>
        </authorList>
    </citation>
    <scope>NUCLEOTIDE SEQUENCE [LARGE SCALE GENOMIC DNA]</scope>
    <source>
        <strain evidence="7 8">DSM 102969</strain>
    </source>
</reference>
<dbReference type="InterPro" id="IPR052377">
    <property type="entry name" value="Mitochondrial_ECH-domain"/>
</dbReference>
<evidence type="ECO:0000256" key="6">
    <source>
        <dbReference type="ARBA" id="ARBA00040545"/>
    </source>
</evidence>
<dbReference type="GO" id="GO:0016836">
    <property type="term" value="F:hydro-lyase activity"/>
    <property type="evidence" value="ECO:0007669"/>
    <property type="project" value="TreeGrafter"/>
</dbReference>
<evidence type="ECO:0000313" key="7">
    <source>
        <dbReference type="EMBL" id="TDP82689.1"/>
    </source>
</evidence>
<evidence type="ECO:0000256" key="3">
    <source>
        <dbReference type="ARBA" id="ARBA00022946"/>
    </source>
</evidence>
<keyword evidence="3" id="KW-0809">Transit peptide</keyword>
<protein>
    <recommendedName>
        <fullName evidence="6">Enoyl-CoA hydratase domain-containing protein 3, mitochondrial</fullName>
    </recommendedName>
</protein>
<dbReference type="AlphaFoldDB" id="A0A4R6R9M4"/>
<dbReference type="RefSeq" id="WP_126538899.1">
    <property type="nucleotide sequence ID" value="NZ_BSPM01000007.1"/>
</dbReference>
<dbReference type="InterPro" id="IPR014748">
    <property type="entry name" value="Enoyl-CoA_hydra_C"/>
</dbReference>
<dbReference type="Proteomes" id="UP000294547">
    <property type="component" value="Unassembled WGS sequence"/>
</dbReference>
<dbReference type="EMBL" id="SNXY01000010">
    <property type="protein sequence ID" value="TDP82689.1"/>
    <property type="molecule type" value="Genomic_DNA"/>
</dbReference>
<dbReference type="PANTHER" id="PTHR43602">
    <property type="match status" value="1"/>
</dbReference>
<proteinExistence type="inferred from homology"/>
<dbReference type="Pfam" id="PF00378">
    <property type="entry name" value="ECH_1"/>
    <property type="match status" value="1"/>
</dbReference>
<keyword evidence="8" id="KW-1185">Reference proteome</keyword>
<evidence type="ECO:0000256" key="2">
    <source>
        <dbReference type="ARBA" id="ARBA00022832"/>
    </source>
</evidence>
<evidence type="ECO:0000256" key="1">
    <source>
        <dbReference type="ARBA" id="ARBA00005254"/>
    </source>
</evidence>